<dbReference type="Proteomes" id="UP000028501">
    <property type="component" value="Chromosome"/>
</dbReference>
<reference evidence="7 8" key="1">
    <citation type="submission" date="2013-07" db="EMBL/GenBank/DDBJ databases">
        <title>Genome of Archaeoglobus fulgidus.</title>
        <authorList>
            <person name="Fiebig A."/>
            <person name="Birkeland N.-K."/>
        </authorList>
    </citation>
    <scope>NUCLEOTIDE SEQUENCE [LARGE SCALE GENOMIC DNA]</scope>
    <source>
        <strain evidence="7 8">DSM 8774</strain>
    </source>
</reference>
<dbReference type="NCBIfam" id="TIGR02454">
    <property type="entry name" value="ECF_T_CbiQ"/>
    <property type="match status" value="1"/>
</dbReference>
<dbReference type="PANTHER" id="PTHR43723:SF1">
    <property type="entry name" value="COBALT TRANSPORT PROTEIN CBIQ"/>
    <property type="match status" value="1"/>
</dbReference>
<sequence>MHETLEEAQVKSRKVVDGHLKVYLALSSLIIVQILGWGAQILSIALFAALGLYGDGRAYVKILRVPLFFLLAGTLVILFTIDGESLFRFWILEITDRSLLIAVNTLLRSISSLTIVAFMILTTTVPEFVSTLSRLRMPSFILELMFLAYRAIQILFEELSRLDTAASIRMGYINAAKMVRTTSLLAFSAFIRSMRRAEIMEEAMQARCYSGLHPEPFVENRGVGVAIAVLASLCLAGWLL</sequence>
<dbReference type="PANTHER" id="PTHR43723">
    <property type="entry name" value="COBALT TRANSPORT PROTEIN CBIQ"/>
    <property type="match status" value="1"/>
</dbReference>
<dbReference type="Pfam" id="PF02361">
    <property type="entry name" value="CbiQ"/>
    <property type="match status" value="1"/>
</dbReference>
<keyword evidence="2" id="KW-1003">Cell membrane</keyword>
<feature type="transmembrane region" description="Helical" evidence="6">
    <location>
        <begin position="222"/>
        <end position="239"/>
    </location>
</feature>
<dbReference type="GeneID" id="24794328"/>
<dbReference type="GO" id="GO:0043190">
    <property type="term" value="C:ATP-binding cassette (ABC) transporter complex"/>
    <property type="evidence" value="ECO:0007669"/>
    <property type="project" value="InterPro"/>
</dbReference>
<gene>
    <name evidence="7" type="ORF">AFULGI_00008100</name>
</gene>
<dbReference type="InterPro" id="IPR012809">
    <property type="entry name" value="ECF_CbiQ"/>
</dbReference>
<organism evidence="7 8">
    <name type="scientific">Archaeoglobus fulgidus DSM 8774</name>
    <dbReference type="NCBI Taxonomy" id="1344584"/>
    <lineage>
        <taxon>Archaea</taxon>
        <taxon>Methanobacteriati</taxon>
        <taxon>Methanobacteriota</taxon>
        <taxon>Archaeoglobi</taxon>
        <taxon>Archaeoglobales</taxon>
        <taxon>Archaeoglobaceae</taxon>
        <taxon>Archaeoglobus</taxon>
    </lineage>
</organism>
<proteinExistence type="predicted"/>
<accession>A0A075WB61</accession>
<dbReference type="InterPro" id="IPR003339">
    <property type="entry name" value="ABC/ECF_trnsptr_transmembrane"/>
</dbReference>
<dbReference type="InterPro" id="IPR052770">
    <property type="entry name" value="Cobalt_transport_CbiQ"/>
</dbReference>
<dbReference type="EMBL" id="CP006577">
    <property type="protein sequence ID" value="AIG97605.1"/>
    <property type="molecule type" value="Genomic_DNA"/>
</dbReference>
<dbReference type="KEGG" id="afg:AFULGI_00008100"/>
<dbReference type="HOGENOM" id="CLU_056469_5_0_2"/>
<evidence type="ECO:0000256" key="6">
    <source>
        <dbReference type="SAM" id="Phobius"/>
    </source>
</evidence>
<feature type="transmembrane region" description="Helical" evidence="6">
    <location>
        <begin position="62"/>
        <end position="81"/>
    </location>
</feature>
<dbReference type="RefSeq" id="WP_010878233.1">
    <property type="nucleotide sequence ID" value="NZ_CP006577.1"/>
</dbReference>
<dbReference type="CDD" id="cd16914">
    <property type="entry name" value="EcfT"/>
    <property type="match status" value="1"/>
</dbReference>
<feature type="transmembrane region" description="Helical" evidence="6">
    <location>
        <begin position="101"/>
        <end position="123"/>
    </location>
</feature>
<dbReference type="GO" id="GO:0006824">
    <property type="term" value="P:cobalt ion transport"/>
    <property type="evidence" value="ECO:0007669"/>
    <property type="project" value="InterPro"/>
</dbReference>
<keyword evidence="4 6" id="KW-1133">Transmembrane helix</keyword>
<evidence type="ECO:0000256" key="1">
    <source>
        <dbReference type="ARBA" id="ARBA00004651"/>
    </source>
</evidence>
<evidence type="ECO:0000256" key="3">
    <source>
        <dbReference type="ARBA" id="ARBA00022692"/>
    </source>
</evidence>
<evidence type="ECO:0000313" key="8">
    <source>
        <dbReference type="Proteomes" id="UP000028501"/>
    </source>
</evidence>
<protein>
    <submittedName>
        <fullName evidence="7">Cobalt ABC transporter, permease protein CbiQ</fullName>
    </submittedName>
</protein>
<evidence type="ECO:0000256" key="5">
    <source>
        <dbReference type="ARBA" id="ARBA00023136"/>
    </source>
</evidence>
<evidence type="ECO:0000256" key="4">
    <source>
        <dbReference type="ARBA" id="ARBA00022989"/>
    </source>
</evidence>
<feature type="transmembrane region" description="Helical" evidence="6">
    <location>
        <begin position="22"/>
        <end position="50"/>
    </location>
</feature>
<comment type="subcellular location">
    <subcellularLocation>
        <location evidence="1">Cell membrane</location>
        <topology evidence="1">Multi-pass membrane protein</topology>
    </subcellularLocation>
</comment>
<evidence type="ECO:0000256" key="2">
    <source>
        <dbReference type="ARBA" id="ARBA00022475"/>
    </source>
</evidence>
<evidence type="ECO:0000313" key="7">
    <source>
        <dbReference type="EMBL" id="AIG97605.1"/>
    </source>
</evidence>
<keyword evidence="3 6" id="KW-0812">Transmembrane</keyword>
<keyword evidence="5 6" id="KW-0472">Membrane</keyword>
<name>A0A075WB61_ARCFL</name>
<dbReference type="AlphaFoldDB" id="A0A075WB61"/>